<dbReference type="Proteomes" id="UP001518140">
    <property type="component" value="Unassembled WGS sequence"/>
</dbReference>
<proteinExistence type="predicted"/>
<evidence type="ECO:0000313" key="4">
    <source>
        <dbReference type="EMBL" id="NGO41609.1"/>
    </source>
</evidence>
<dbReference type="SUPFAM" id="SSF56645">
    <property type="entry name" value="Acyl-CoA dehydrogenase NM domain-like"/>
    <property type="match status" value="1"/>
</dbReference>
<dbReference type="PIRSF" id="PIRSF016578">
    <property type="entry name" value="HsaA"/>
    <property type="match status" value="1"/>
</dbReference>
<name>A0ABX0DLJ2_9ACTN</name>
<dbReference type="InterPro" id="IPR009100">
    <property type="entry name" value="AcylCoA_DH/oxidase_NM_dom_sf"/>
</dbReference>
<keyword evidence="1" id="KW-0560">Oxidoreductase</keyword>
<protein>
    <submittedName>
        <fullName evidence="4">Acyl-CoA dehydrogenase</fullName>
    </submittedName>
</protein>
<gene>
    <name evidence="4" type="ORF">G6048_05250</name>
</gene>
<dbReference type="EMBL" id="JAAKZX010000010">
    <property type="protein sequence ID" value="NGO41609.1"/>
    <property type="molecule type" value="Genomic_DNA"/>
</dbReference>
<dbReference type="InterPro" id="IPR013786">
    <property type="entry name" value="AcylCoA_DH/ox_N"/>
</dbReference>
<evidence type="ECO:0000313" key="5">
    <source>
        <dbReference type="Proteomes" id="UP001518140"/>
    </source>
</evidence>
<dbReference type="Pfam" id="PF08028">
    <property type="entry name" value="Acyl-CoA_dh_2"/>
    <property type="match status" value="1"/>
</dbReference>
<comment type="caution">
    <text evidence="4">The sequence shown here is derived from an EMBL/GenBank/DDBJ whole genome shotgun (WGS) entry which is preliminary data.</text>
</comment>
<dbReference type="Gene3D" id="1.20.140.10">
    <property type="entry name" value="Butyryl-CoA Dehydrogenase, subunit A, domain 3"/>
    <property type="match status" value="1"/>
</dbReference>
<keyword evidence="5" id="KW-1185">Reference proteome</keyword>
<reference evidence="4 5" key="1">
    <citation type="submission" date="2020-02" db="EMBL/GenBank/DDBJ databases">
        <title>Whole-genome analyses of novel actinobacteria.</title>
        <authorList>
            <person name="Sahin N."/>
            <person name="Tokatli A."/>
        </authorList>
    </citation>
    <scope>NUCLEOTIDE SEQUENCE [LARGE SCALE GENOMIC DNA]</scope>
    <source>
        <strain evidence="4 5">YC419</strain>
    </source>
</reference>
<dbReference type="InterPro" id="IPR037069">
    <property type="entry name" value="AcylCoA_DH/ox_N_sf"/>
</dbReference>
<accession>A0ABX0DLJ2</accession>
<evidence type="ECO:0000259" key="2">
    <source>
        <dbReference type="Pfam" id="PF02771"/>
    </source>
</evidence>
<dbReference type="Pfam" id="PF02771">
    <property type="entry name" value="Acyl-CoA_dh_N"/>
    <property type="match status" value="1"/>
</dbReference>
<dbReference type="RefSeq" id="WP_165338251.1">
    <property type="nucleotide sequence ID" value="NZ_JAAKZX010000010.1"/>
</dbReference>
<feature type="domain" description="Acyl-CoA dehydrogenase/oxidase N-terminal" evidence="2">
    <location>
        <begin position="29"/>
        <end position="93"/>
    </location>
</feature>
<evidence type="ECO:0000256" key="1">
    <source>
        <dbReference type="ARBA" id="ARBA00023002"/>
    </source>
</evidence>
<dbReference type="SUPFAM" id="SSF47203">
    <property type="entry name" value="Acyl-CoA dehydrogenase C-terminal domain-like"/>
    <property type="match status" value="1"/>
</dbReference>
<sequence>MIAPPEPALTESELIERAVAMRPALLERQPETERLTRYPKETHEDFLRAGFYRILQPRRYGGYEFGLPTFYRVVTEIARGCPSTGWALSLTAAHVLQVASVFEAKAQDEIFGDEGDFRAASTAMPVGVAEPDGHGHVVLDGNWPYASGSPYSTHFVGQILRDPEKPGDPPGPMVLFVAPRVVWTLLDDWHGVLGLRGSGSNSIRMERARIPAYFTVEASLLDLPVEGGSPGSELHGNPMYAGRAPSFFHGELAAIMIGTAYAAADEYARIVAERPLTLEPHRTRAELHDYQRHLGEALGVIHTAHAALQRTAEEYMETCHRNVTGEAPFTTAEDNRLAMVFLNAGRMAWDAMQNTLFRTAGSRYARDGERMQRYFRDAATYWSHLGPNMAEPLARRVGRDRLGLPSDDVPLIP</sequence>
<feature type="domain" description="Acyl-CoA dehydrogenase C-terminal" evidence="3">
    <location>
        <begin position="252"/>
        <end position="386"/>
    </location>
</feature>
<dbReference type="InterPro" id="IPR013107">
    <property type="entry name" value="Acyl-CoA_DH_C"/>
</dbReference>
<dbReference type="InterPro" id="IPR036250">
    <property type="entry name" value="AcylCo_DH-like_C"/>
</dbReference>
<dbReference type="InterPro" id="IPR046373">
    <property type="entry name" value="Acyl-CoA_Oxase/DH_mid-dom_sf"/>
</dbReference>
<dbReference type="Gene3D" id="2.40.110.10">
    <property type="entry name" value="Butyryl-CoA Dehydrogenase, subunit A, domain 2"/>
    <property type="match status" value="1"/>
</dbReference>
<dbReference type="Gene3D" id="1.10.540.10">
    <property type="entry name" value="Acyl-CoA dehydrogenase/oxidase, N-terminal domain"/>
    <property type="match status" value="1"/>
</dbReference>
<organism evidence="4 5">
    <name type="scientific">Streptomyces ureilyticus</name>
    <dbReference type="NCBI Taxonomy" id="1775131"/>
    <lineage>
        <taxon>Bacteria</taxon>
        <taxon>Bacillati</taxon>
        <taxon>Actinomycetota</taxon>
        <taxon>Actinomycetes</taxon>
        <taxon>Kitasatosporales</taxon>
        <taxon>Streptomycetaceae</taxon>
        <taxon>Streptomyces</taxon>
    </lineage>
</organism>
<evidence type="ECO:0000259" key="3">
    <source>
        <dbReference type="Pfam" id="PF08028"/>
    </source>
</evidence>